<feature type="signal peptide" evidence="1">
    <location>
        <begin position="1"/>
        <end position="27"/>
    </location>
</feature>
<evidence type="ECO:0000313" key="3">
    <source>
        <dbReference type="EMBL" id="PDS23243.1"/>
    </source>
</evidence>
<reference evidence="3 4" key="1">
    <citation type="submission" date="2017-09" db="EMBL/GenBank/DDBJ databases">
        <title>Whole genomes of Flavobacteriaceae.</title>
        <authorList>
            <person name="Stine C."/>
            <person name="Li C."/>
            <person name="Tadesse D."/>
        </authorList>
    </citation>
    <scope>NUCLEOTIDE SEQUENCE [LARGE SCALE GENOMIC DNA]</scope>
    <source>
        <strain evidence="3 4">ATCC 35036</strain>
    </source>
</reference>
<protein>
    <recommendedName>
        <fullName evidence="2">DUF7738 domain-containing protein</fullName>
    </recommendedName>
</protein>
<organism evidence="3 4">
    <name type="scientific">Flavobacterium branchiophilum</name>
    <dbReference type="NCBI Taxonomy" id="55197"/>
    <lineage>
        <taxon>Bacteria</taxon>
        <taxon>Pseudomonadati</taxon>
        <taxon>Bacteroidota</taxon>
        <taxon>Flavobacteriia</taxon>
        <taxon>Flavobacteriales</taxon>
        <taxon>Flavobacteriaceae</taxon>
        <taxon>Flavobacterium</taxon>
    </lineage>
</organism>
<dbReference type="Pfam" id="PF24880">
    <property type="entry name" value="DUF7738"/>
    <property type="match status" value="1"/>
</dbReference>
<gene>
    <name evidence="3" type="ORF">B0A77_11315</name>
</gene>
<keyword evidence="1" id="KW-0732">Signal</keyword>
<sequence length="226" mass="26640">MGNKKQKIKNLFYLILLLIFNSCNFFSQTKEEDEEINWEETPFVFDGYKMYYKGKEFIINDVFKNYEKTFGKNYRIEDGPYSSSSGSVITYDDISIMLVRKSKHEGFGLTDTISAIKIVFDYEPPKYFPSWTSKARPKKFYDKKIIVNGVKINLGKGGMSISEINSKLKRTGNNSPLFENGHPFKSFYYCNNWLNDDPEDQRRVSYIIHWDFDKEIGDELEISRDW</sequence>
<evidence type="ECO:0000313" key="4">
    <source>
        <dbReference type="Proteomes" id="UP000220828"/>
    </source>
</evidence>
<feature type="domain" description="DUF7738" evidence="2">
    <location>
        <begin position="45"/>
        <end position="153"/>
    </location>
</feature>
<dbReference type="InterPro" id="IPR056640">
    <property type="entry name" value="DUF7738"/>
</dbReference>
<dbReference type="Proteomes" id="UP000220828">
    <property type="component" value="Unassembled WGS sequence"/>
</dbReference>
<evidence type="ECO:0000259" key="2">
    <source>
        <dbReference type="Pfam" id="PF24880"/>
    </source>
</evidence>
<name>A0A2H3KBN7_9FLAO</name>
<comment type="caution">
    <text evidence="3">The sequence shown here is derived from an EMBL/GenBank/DDBJ whole genome shotgun (WGS) entry which is preliminary data.</text>
</comment>
<feature type="chain" id="PRO_5013648749" description="DUF7738 domain-containing protein" evidence="1">
    <location>
        <begin position="28"/>
        <end position="226"/>
    </location>
</feature>
<dbReference type="EMBL" id="PCMW01000065">
    <property type="protein sequence ID" value="PDS23243.1"/>
    <property type="molecule type" value="Genomic_DNA"/>
</dbReference>
<dbReference type="AlphaFoldDB" id="A0A2H3KBN7"/>
<accession>A0A2H3KBN7</accession>
<proteinExistence type="predicted"/>
<dbReference type="RefSeq" id="WP_097554507.1">
    <property type="nucleotide sequence ID" value="NZ_PCMW01000065.1"/>
</dbReference>
<evidence type="ECO:0000256" key="1">
    <source>
        <dbReference type="SAM" id="SignalP"/>
    </source>
</evidence>